<dbReference type="InterPro" id="IPR036318">
    <property type="entry name" value="FAD-bd_PCMH-like_sf"/>
</dbReference>
<proteinExistence type="inferred from homology"/>
<name>A0A1M7HIE9_9RHOB</name>
<dbReference type="InterPro" id="IPR016169">
    <property type="entry name" value="FAD-bd_PCMH_sub2"/>
</dbReference>
<dbReference type="RefSeq" id="WP_073066521.1">
    <property type="nucleotide sequence ID" value="NZ_FRCK01000006.1"/>
</dbReference>
<dbReference type="Gene3D" id="3.30.465.10">
    <property type="match status" value="1"/>
</dbReference>
<evidence type="ECO:0000256" key="3">
    <source>
        <dbReference type="ARBA" id="ARBA00022630"/>
    </source>
</evidence>
<dbReference type="InterPro" id="IPR006094">
    <property type="entry name" value="Oxid_FAD_bind_N"/>
</dbReference>
<dbReference type="Gene3D" id="3.30.70.2190">
    <property type="match status" value="1"/>
</dbReference>
<dbReference type="Pfam" id="PF02913">
    <property type="entry name" value="FAD-oxidase_C"/>
    <property type="match status" value="1"/>
</dbReference>
<dbReference type="InterPro" id="IPR016167">
    <property type="entry name" value="FAD-bd_PCMH_sub1"/>
</dbReference>
<dbReference type="InterPro" id="IPR051264">
    <property type="entry name" value="FAD-oxidored/transferase_4"/>
</dbReference>
<dbReference type="GO" id="GO:0022904">
    <property type="term" value="P:respiratory electron transport chain"/>
    <property type="evidence" value="ECO:0007669"/>
    <property type="project" value="TreeGrafter"/>
</dbReference>
<evidence type="ECO:0000259" key="5">
    <source>
        <dbReference type="PROSITE" id="PS51387"/>
    </source>
</evidence>
<feature type="domain" description="FAD-binding PCMH-type" evidence="5">
    <location>
        <begin position="37"/>
        <end position="217"/>
    </location>
</feature>
<gene>
    <name evidence="6" type="ORF">SAMN05444389_10699</name>
</gene>
<dbReference type="InterPro" id="IPR016166">
    <property type="entry name" value="FAD-bd_PCMH"/>
</dbReference>
<dbReference type="InterPro" id="IPR016164">
    <property type="entry name" value="FAD-linked_Oxase-like_C"/>
</dbReference>
<dbReference type="STRING" id="53463.SAMN05444389_10699"/>
<comment type="similarity">
    <text evidence="2">Belongs to the FAD-binding oxidoreductase/transferase type 4 family.</text>
</comment>
<evidence type="ECO:0000256" key="1">
    <source>
        <dbReference type="ARBA" id="ARBA00001974"/>
    </source>
</evidence>
<dbReference type="Pfam" id="PF01565">
    <property type="entry name" value="FAD_binding_4"/>
    <property type="match status" value="1"/>
</dbReference>
<keyword evidence="3" id="KW-0285">Flavoprotein</keyword>
<dbReference type="PANTHER" id="PTHR43716">
    <property type="entry name" value="D-2-HYDROXYGLUTARATE DEHYDROGENASE, MITOCHONDRIAL"/>
    <property type="match status" value="1"/>
</dbReference>
<evidence type="ECO:0000256" key="2">
    <source>
        <dbReference type="ARBA" id="ARBA00008000"/>
    </source>
</evidence>
<protein>
    <submittedName>
        <fullName evidence="6">FAD/FMN-containing dehydrogenase</fullName>
    </submittedName>
</protein>
<dbReference type="Gene3D" id="3.30.43.10">
    <property type="entry name" value="Uridine Diphospho-n-acetylenolpyruvylglucosamine Reductase, domain 2"/>
    <property type="match status" value="1"/>
</dbReference>
<dbReference type="EMBL" id="FRCK01000006">
    <property type="protein sequence ID" value="SHM27927.1"/>
    <property type="molecule type" value="Genomic_DNA"/>
</dbReference>
<organism evidence="6 7">
    <name type="scientific">Paracoccus solventivorans</name>
    <dbReference type="NCBI Taxonomy" id="53463"/>
    <lineage>
        <taxon>Bacteria</taxon>
        <taxon>Pseudomonadati</taxon>
        <taxon>Pseudomonadota</taxon>
        <taxon>Alphaproteobacteria</taxon>
        <taxon>Rhodobacterales</taxon>
        <taxon>Paracoccaceae</taxon>
        <taxon>Paracoccus</taxon>
    </lineage>
</organism>
<dbReference type="OrthoDB" id="9811557at2"/>
<dbReference type="Gene3D" id="1.10.45.10">
    <property type="entry name" value="Vanillyl-alcohol Oxidase, Chain A, domain 4"/>
    <property type="match status" value="1"/>
</dbReference>
<dbReference type="InterPro" id="IPR004113">
    <property type="entry name" value="FAD-bd_oxidored_4_C"/>
</dbReference>
<dbReference type="PANTHER" id="PTHR43716:SF2">
    <property type="entry name" value="BLL6224 PROTEIN"/>
    <property type="match status" value="1"/>
</dbReference>
<dbReference type="SUPFAM" id="SSF55103">
    <property type="entry name" value="FAD-linked oxidases, C-terminal domain"/>
    <property type="match status" value="1"/>
</dbReference>
<reference evidence="7" key="1">
    <citation type="submission" date="2016-11" db="EMBL/GenBank/DDBJ databases">
        <authorList>
            <person name="Varghese N."/>
            <person name="Submissions S."/>
        </authorList>
    </citation>
    <scope>NUCLEOTIDE SEQUENCE [LARGE SCALE GENOMIC DNA]</scope>
    <source>
        <strain evidence="7">DSM 6637</strain>
    </source>
</reference>
<sequence>MPDPADLARQFAEMLGPRGWIAGEDAAPWQRDWLDRHGVPPLGVARPGSTAEVTAVVRACRAAGVAVVPQGGNTGLCAAAVAARPGAVILSLARMAGIGPPDPASGSIEVGAGVVLAALHQALDGTGLMFPLHLGAEGSAQIGGLIGTNAGGSHAFRFGMMGDLLLGVEVVLPDGSIWNGLRAVQKDNAGYQLRRLFAGAEGTLGIVTRAVLGLFPAPRQRATAFLALPDLAAAVALGTRLRAEAGEFLTGLEFFSDLGLGLALKHLPGLSYPLATRGGAYVLVEVASGSDLVPLDDILAGVLEWGMGQGLVLDGALAASEAQRAGFWRLREEQPEGQRLDGPQLKHDIAVPPGRIAEFVARAAPLCQGLLPGVRINPFGHLGDGNIHYNLSPPEGAGGFAGTDAALGLELARLATAMGGSFAAEHGLGRTKIALADALRPPEERRLMRALKQALDPDGVLNPGVLVEG</sequence>
<dbReference type="Proteomes" id="UP000184444">
    <property type="component" value="Unassembled WGS sequence"/>
</dbReference>
<dbReference type="FunFam" id="1.10.45.10:FF:000001">
    <property type="entry name" value="D-lactate dehydrogenase mitochondrial"/>
    <property type="match status" value="1"/>
</dbReference>
<dbReference type="GO" id="GO:0003824">
    <property type="term" value="F:catalytic activity"/>
    <property type="evidence" value="ECO:0007669"/>
    <property type="project" value="InterPro"/>
</dbReference>
<dbReference type="InterPro" id="IPR016171">
    <property type="entry name" value="Vanillyl_alc_oxidase_C-sub2"/>
</dbReference>
<evidence type="ECO:0000256" key="4">
    <source>
        <dbReference type="ARBA" id="ARBA00022827"/>
    </source>
</evidence>
<dbReference type="AlphaFoldDB" id="A0A1M7HIE9"/>
<evidence type="ECO:0000313" key="6">
    <source>
        <dbReference type="EMBL" id="SHM27927.1"/>
    </source>
</evidence>
<accession>A0A1M7HIE9</accession>
<dbReference type="Gene3D" id="3.30.70.2740">
    <property type="match status" value="1"/>
</dbReference>
<keyword evidence="4" id="KW-0274">FAD</keyword>
<keyword evidence="7" id="KW-1185">Reference proteome</keyword>
<dbReference type="SUPFAM" id="SSF56176">
    <property type="entry name" value="FAD-binding/transporter-associated domain-like"/>
    <property type="match status" value="1"/>
</dbReference>
<dbReference type="GO" id="GO:0071949">
    <property type="term" value="F:FAD binding"/>
    <property type="evidence" value="ECO:0007669"/>
    <property type="project" value="InterPro"/>
</dbReference>
<dbReference type="PROSITE" id="PS51387">
    <property type="entry name" value="FAD_PCMH"/>
    <property type="match status" value="1"/>
</dbReference>
<comment type="cofactor">
    <cofactor evidence="1">
        <name>FAD</name>
        <dbReference type="ChEBI" id="CHEBI:57692"/>
    </cofactor>
</comment>
<evidence type="ECO:0000313" key="7">
    <source>
        <dbReference type="Proteomes" id="UP000184444"/>
    </source>
</evidence>